<dbReference type="Gene3D" id="2.60.120.200">
    <property type="match status" value="1"/>
</dbReference>
<dbReference type="InterPro" id="IPR008966">
    <property type="entry name" value="Adhesion_dom_sf"/>
</dbReference>
<evidence type="ECO:0000313" key="3">
    <source>
        <dbReference type="Proteomes" id="UP000753908"/>
    </source>
</evidence>
<dbReference type="InterPro" id="IPR001434">
    <property type="entry name" value="OmcB-like_DUF11"/>
</dbReference>
<proteinExistence type="predicted"/>
<sequence>MVKPSHQSKLQTCLGVHSSSHSISLASMFPILDKQAVRKPWQLFTHLNSSQRLGWLTSTVLLLLAISGSPVAAQTTLVEEEFDDNTTFGWSVDVANPNTPPPCLTAGDAFTPDGSIGACNPAQPDVQGEGALRITTNNFGQSAFAFYDFTIPSGSGLVITFDYFSYGGTEIGNPPSTADGVTFFLFSGETTNPQPGAFGGSLGYAQRTGGGNPPGLTNGYVGVGLDEYGNFANDGEGRGAGCQNPSPFGTGDTRVLDSVTLRGSGNGNTGYCYLENSDVLPQGIDVPDALNREVAQRRVRITLTEDNRISVELDFTGTGNNFQQVLDPINLNDPARGQAPLPSSFKFGFASSTGDATNIHEIRNLRITTVTEAPEPDLEITKSHAGNFVAGETGEYTLTVRNVGNNQTYGPTTVTDTLPPGFSFESFSGDGWNCSENPPGTVTCVYSPETDNPAIQVGESRSVVINVNVTSTPGEYINTATVSTSADNNPSNDIAEDATTVTDVLTASKEGTLDDANNNEAADPGEAITYTVTISNVSSVASTGTSFTDQIPEGTTYIPGTTTLNGTPVDDAPGDTMPFSGDGALVNSVGAYPGEIAPDDTATVQFQVSINNPPGVTQIENQGAVASDQVILPPLLTEAPVTGGPDIIPIGPIDPVGEVSPRLRLVKRITSVNTTPFNNVVDDPADVNDNPGIWPTTLQPVGLRELDPQTPLESGDEVEYTIYFISDGTEESQNVRLCDAIPLGTTFIPESFGSSSGILLNQGGTQVPQTNAPDTDQGTFSSPLTPVTAPCPDTNNPNGSVLVQFVPSIPNTPPNNVGFVRFRVRID</sequence>
<reference evidence="2" key="1">
    <citation type="submission" date="2021-05" db="EMBL/GenBank/DDBJ databases">
        <authorList>
            <person name="Pietrasiak N."/>
            <person name="Ward R."/>
            <person name="Stajich J.E."/>
            <person name="Kurbessoian T."/>
        </authorList>
    </citation>
    <scope>NUCLEOTIDE SEQUENCE</scope>
    <source>
        <strain evidence="2">CPER-KK1</strain>
    </source>
</reference>
<organism evidence="2 3">
    <name type="scientific">Symplocastrum torsivum CPER-KK1</name>
    <dbReference type="NCBI Taxonomy" id="450513"/>
    <lineage>
        <taxon>Bacteria</taxon>
        <taxon>Bacillati</taxon>
        <taxon>Cyanobacteriota</taxon>
        <taxon>Cyanophyceae</taxon>
        <taxon>Oscillatoriophycideae</taxon>
        <taxon>Oscillatoriales</taxon>
        <taxon>Microcoleaceae</taxon>
        <taxon>Symplocastrum</taxon>
    </lineage>
</organism>
<gene>
    <name evidence="2" type="ORF">KME25_06740</name>
</gene>
<dbReference type="PANTHER" id="PTHR34819">
    <property type="entry name" value="LARGE CYSTEINE-RICH PERIPLASMIC PROTEIN OMCB"/>
    <property type="match status" value="1"/>
</dbReference>
<evidence type="ECO:0000259" key="1">
    <source>
        <dbReference type="Pfam" id="PF01345"/>
    </source>
</evidence>
<reference evidence="2" key="2">
    <citation type="journal article" date="2022" name="Microbiol. Resour. Announc.">
        <title>Metagenome Sequencing to Explore Phylogenomics of Terrestrial Cyanobacteria.</title>
        <authorList>
            <person name="Ward R.D."/>
            <person name="Stajich J.E."/>
            <person name="Johansen J.R."/>
            <person name="Huntemann M."/>
            <person name="Clum A."/>
            <person name="Foster B."/>
            <person name="Foster B."/>
            <person name="Roux S."/>
            <person name="Palaniappan K."/>
            <person name="Varghese N."/>
            <person name="Mukherjee S."/>
            <person name="Reddy T.B.K."/>
            <person name="Daum C."/>
            <person name="Copeland A."/>
            <person name="Chen I.A."/>
            <person name="Ivanova N.N."/>
            <person name="Kyrpides N.C."/>
            <person name="Shapiro N."/>
            <person name="Eloe-Fadrosh E.A."/>
            <person name="Pietrasiak N."/>
        </authorList>
    </citation>
    <scope>NUCLEOTIDE SEQUENCE</scope>
    <source>
        <strain evidence="2">CPER-KK1</strain>
    </source>
</reference>
<dbReference type="InterPro" id="IPR013783">
    <property type="entry name" value="Ig-like_fold"/>
</dbReference>
<dbReference type="AlphaFoldDB" id="A0A951U8Q8"/>
<dbReference type="InterPro" id="IPR051172">
    <property type="entry name" value="Chlamydia_OmcB"/>
</dbReference>
<name>A0A951U8Q8_9CYAN</name>
<dbReference type="EMBL" id="JAHHIF010000007">
    <property type="protein sequence ID" value="MBW4544124.1"/>
    <property type="molecule type" value="Genomic_DNA"/>
</dbReference>
<dbReference type="SUPFAM" id="SSF49401">
    <property type="entry name" value="Bacterial adhesins"/>
    <property type="match status" value="1"/>
</dbReference>
<evidence type="ECO:0000313" key="2">
    <source>
        <dbReference type="EMBL" id="MBW4544124.1"/>
    </source>
</evidence>
<dbReference type="InterPro" id="IPR013320">
    <property type="entry name" value="ConA-like_dom_sf"/>
</dbReference>
<protein>
    <submittedName>
        <fullName evidence="2">DUF11 domain-containing protein</fullName>
    </submittedName>
</protein>
<accession>A0A951U8Q8</accession>
<dbReference type="PANTHER" id="PTHR34819:SF3">
    <property type="entry name" value="CELL SURFACE PROTEIN"/>
    <property type="match status" value="1"/>
</dbReference>
<dbReference type="InterPro" id="IPR047589">
    <property type="entry name" value="DUF11_rpt"/>
</dbReference>
<comment type="caution">
    <text evidence="2">The sequence shown here is derived from an EMBL/GenBank/DDBJ whole genome shotgun (WGS) entry which is preliminary data.</text>
</comment>
<dbReference type="Pfam" id="PF01345">
    <property type="entry name" value="DUF11"/>
    <property type="match status" value="1"/>
</dbReference>
<dbReference type="Proteomes" id="UP000753908">
    <property type="component" value="Unassembled WGS sequence"/>
</dbReference>
<dbReference type="SUPFAM" id="SSF49899">
    <property type="entry name" value="Concanavalin A-like lectins/glucanases"/>
    <property type="match status" value="1"/>
</dbReference>
<dbReference type="Gene3D" id="2.60.40.10">
    <property type="entry name" value="Immunoglobulins"/>
    <property type="match status" value="1"/>
</dbReference>
<dbReference type="NCBIfam" id="TIGR01451">
    <property type="entry name" value="B_ant_repeat"/>
    <property type="match status" value="3"/>
</dbReference>
<feature type="domain" description="DUF11" evidence="1">
    <location>
        <begin position="377"/>
        <end position="496"/>
    </location>
</feature>